<dbReference type="InterPro" id="IPR000182">
    <property type="entry name" value="GNAT_dom"/>
</dbReference>
<name>A0AAU1UHW6_9ACTN</name>
<accession>A0AAU1UHW6</accession>
<dbReference type="AlphaFoldDB" id="A0AAU1UHW6"/>
<protein>
    <submittedName>
        <fullName evidence="2">GNAT family N-acetyltransferase</fullName>
        <ecNumber evidence="2">2.3.1.-</ecNumber>
    </submittedName>
</protein>
<proteinExistence type="predicted"/>
<dbReference type="PROSITE" id="PS51186">
    <property type="entry name" value="GNAT"/>
    <property type="match status" value="1"/>
</dbReference>
<dbReference type="Pfam" id="PF00583">
    <property type="entry name" value="Acetyltransf_1"/>
    <property type="match status" value="1"/>
</dbReference>
<keyword evidence="2" id="KW-0012">Acyltransferase</keyword>
<dbReference type="InterPro" id="IPR016181">
    <property type="entry name" value="Acyl_CoA_acyltransferase"/>
</dbReference>
<dbReference type="EMBL" id="CP108195">
    <property type="protein sequence ID" value="WTS17273.1"/>
    <property type="molecule type" value="Genomic_DNA"/>
</dbReference>
<reference evidence="2" key="1">
    <citation type="submission" date="2022-10" db="EMBL/GenBank/DDBJ databases">
        <title>The complete genomes of actinobacterial strains from the NBC collection.</title>
        <authorList>
            <person name="Joergensen T.S."/>
            <person name="Alvarez Arevalo M."/>
            <person name="Sterndorff E.B."/>
            <person name="Faurdal D."/>
            <person name="Vuksanovic O."/>
            <person name="Mourched A.-S."/>
            <person name="Charusanti P."/>
            <person name="Shaw S."/>
            <person name="Blin K."/>
            <person name="Weber T."/>
        </authorList>
    </citation>
    <scope>NUCLEOTIDE SEQUENCE</scope>
    <source>
        <strain evidence="2">NBC_00119</strain>
    </source>
</reference>
<sequence>MMYRWATEADAPAMAALFAANHREALTERQREEQGFVQGGFDAATLRSMAAAGTLLVADDDGQVAGLLALSGPEELPAPPPPVVGLLAAQDTLRWEGRPLSEVRWLLYGPVVVDAAYRGRGVARGLFTMAVEAAAARADAVVAFIESTNRPSWRVHVDGFGMRPLGEYVVDGRTYSAVAAAVRAPGGA</sequence>
<organism evidence="2">
    <name type="scientific">Streptomyces sp. NBC_00119</name>
    <dbReference type="NCBI Taxonomy" id="2975659"/>
    <lineage>
        <taxon>Bacteria</taxon>
        <taxon>Bacillati</taxon>
        <taxon>Actinomycetota</taxon>
        <taxon>Actinomycetes</taxon>
        <taxon>Kitasatosporales</taxon>
        <taxon>Streptomycetaceae</taxon>
        <taxon>Streptomyces</taxon>
    </lineage>
</organism>
<evidence type="ECO:0000313" key="2">
    <source>
        <dbReference type="EMBL" id="WTS17273.1"/>
    </source>
</evidence>
<keyword evidence="2" id="KW-0808">Transferase</keyword>
<dbReference type="SUPFAM" id="SSF55729">
    <property type="entry name" value="Acyl-CoA N-acyltransferases (Nat)"/>
    <property type="match status" value="1"/>
</dbReference>
<dbReference type="EC" id="2.3.1.-" evidence="2"/>
<feature type="domain" description="N-acetyltransferase" evidence="1">
    <location>
        <begin position="1"/>
        <end position="185"/>
    </location>
</feature>
<dbReference type="Gene3D" id="3.40.630.30">
    <property type="match status" value="1"/>
</dbReference>
<dbReference type="GO" id="GO:0016747">
    <property type="term" value="F:acyltransferase activity, transferring groups other than amino-acyl groups"/>
    <property type="evidence" value="ECO:0007669"/>
    <property type="project" value="InterPro"/>
</dbReference>
<gene>
    <name evidence="2" type="ORF">OHU69_43285</name>
</gene>
<evidence type="ECO:0000259" key="1">
    <source>
        <dbReference type="PROSITE" id="PS51186"/>
    </source>
</evidence>